<reference evidence="3" key="1">
    <citation type="submission" date="2013-04" db="EMBL/GenBank/DDBJ databases">
        <title>The genome sequencing project of 58 acetic acid bacteria.</title>
        <authorList>
            <person name="Okamoto-Kainuma A."/>
            <person name="Ishikawa M."/>
            <person name="Umino S."/>
            <person name="Koizumi Y."/>
            <person name="Shiwa Y."/>
            <person name="Yoshikawa H."/>
            <person name="Matsutani M."/>
            <person name="Matsushita K."/>
        </authorList>
    </citation>
    <scope>NUCLEOTIDE SEQUENCE</scope>
    <source>
        <strain evidence="3">NBRC 106556</strain>
    </source>
</reference>
<keyword evidence="4" id="KW-1185">Reference proteome</keyword>
<feature type="compositionally biased region" description="Low complexity" evidence="1">
    <location>
        <begin position="173"/>
        <end position="193"/>
    </location>
</feature>
<protein>
    <recommendedName>
        <fullName evidence="5">Glycine-zipper-containing OmpA-like membrane domain-containing protein</fullName>
    </recommendedName>
</protein>
<feature type="region of interest" description="Disordered" evidence="1">
    <location>
        <begin position="157"/>
        <end position="193"/>
    </location>
</feature>
<keyword evidence="2" id="KW-0732">Signal</keyword>
<evidence type="ECO:0000313" key="3">
    <source>
        <dbReference type="EMBL" id="GBR44074.1"/>
    </source>
</evidence>
<dbReference type="EMBL" id="BAQB01000003">
    <property type="protein sequence ID" value="GBR44074.1"/>
    <property type="molecule type" value="Genomic_DNA"/>
</dbReference>
<dbReference type="PROSITE" id="PS51257">
    <property type="entry name" value="PROKAR_LIPOPROTEIN"/>
    <property type="match status" value="1"/>
</dbReference>
<feature type="chain" id="PRO_5047519015" description="Glycine-zipper-containing OmpA-like membrane domain-containing protein" evidence="2">
    <location>
        <begin position="21"/>
        <end position="193"/>
    </location>
</feature>
<evidence type="ECO:0000256" key="1">
    <source>
        <dbReference type="SAM" id="MobiDB-lite"/>
    </source>
</evidence>
<feature type="signal peptide" evidence="2">
    <location>
        <begin position="1"/>
        <end position="20"/>
    </location>
</feature>
<sequence length="193" mass="19672">MLNRTCVTAVTLCLALAGCAETPMGPTVQVYPAPGKNYQTFLQEQQFCKTQAESAVAGQASHENQRALLGAVATTALGTGLGAALGGGAGAGIGAASGALGSGLGGGIYSRDQQGGIQTQYNNAFAQCMLTYHNILPGYNTPVRPQSVTIITREHETYRTSAPRHGLSKTTTDKTAVTTAAPASSGTAPINLD</sequence>
<evidence type="ECO:0008006" key="5">
    <source>
        <dbReference type="Google" id="ProtNLM"/>
    </source>
</evidence>
<evidence type="ECO:0000256" key="2">
    <source>
        <dbReference type="SAM" id="SignalP"/>
    </source>
</evidence>
<proteinExistence type="predicted"/>
<comment type="caution">
    <text evidence="3">The sequence shown here is derived from an EMBL/GenBank/DDBJ whole genome shotgun (WGS) entry which is preliminary data.</text>
</comment>
<organism evidence="3 4">
    <name type="scientific">Neokomagataea tanensis NBRC 106556</name>
    <dbReference type="NCBI Taxonomy" id="1223519"/>
    <lineage>
        <taxon>Bacteria</taxon>
        <taxon>Pseudomonadati</taxon>
        <taxon>Pseudomonadota</taxon>
        <taxon>Alphaproteobacteria</taxon>
        <taxon>Acetobacterales</taxon>
        <taxon>Acetobacteraceae</taxon>
        <taxon>Neokomagataea</taxon>
    </lineage>
</organism>
<dbReference type="Proteomes" id="UP001062443">
    <property type="component" value="Unassembled WGS sequence"/>
</dbReference>
<accession>A0ABQ0QGM7</accession>
<evidence type="ECO:0000313" key="4">
    <source>
        <dbReference type="Proteomes" id="UP001062443"/>
    </source>
</evidence>
<gene>
    <name evidence="3" type="ORF">AA106556_0303</name>
</gene>
<dbReference type="RefSeq" id="WP_245642223.1">
    <property type="nucleotide sequence ID" value="NZ_BAQB01000003.1"/>
</dbReference>
<name>A0ABQ0QGM7_9PROT</name>